<feature type="compositionally biased region" description="Low complexity" evidence="1">
    <location>
        <begin position="41"/>
        <end position="55"/>
    </location>
</feature>
<feature type="compositionally biased region" description="Basic and acidic residues" evidence="1">
    <location>
        <begin position="15"/>
        <end position="37"/>
    </location>
</feature>
<evidence type="ECO:0000313" key="2">
    <source>
        <dbReference type="EMBL" id="MEQ2457167.1"/>
    </source>
</evidence>
<dbReference type="RefSeq" id="WP_349140941.1">
    <property type="nucleotide sequence ID" value="NZ_JBBMFT010000009.1"/>
</dbReference>
<protein>
    <submittedName>
        <fullName evidence="2">Uncharacterized protein</fullName>
    </submittedName>
</protein>
<proteinExistence type="predicted"/>
<evidence type="ECO:0000313" key="3">
    <source>
        <dbReference type="Proteomes" id="UP001440599"/>
    </source>
</evidence>
<name>A0ABV1ETE3_9FIRM</name>
<evidence type="ECO:0000256" key="1">
    <source>
        <dbReference type="SAM" id="MobiDB-lite"/>
    </source>
</evidence>
<comment type="caution">
    <text evidence="2">The sequence shown here is derived from an EMBL/GenBank/DDBJ whole genome shotgun (WGS) entry which is preliminary data.</text>
</comment>
<sequence>MTDYIALLLAGQEPPRGEEPAPALARREDELWTRAEEQGDGEAAPEGPAGSPKGENVPGAEASSGPEEGTDQTGQLLRQTAGELPESAGGRLEGGAALQERCLRPAGTAEDASFGQASGGAEWLDQAVRESLRPWSAAVGKAAGTGTAAVRLLPAEGARPGLEELDRLVRRDARRYDGGFALL</sequence>
<gene>
    <name evidence="2" type="ORF">WMO45_11585</name>
</gene>
<organism evidence="2 3">
    <name type="scientific">Flavonifractor hominis</name>
    <dbReference type="NCBI Taxonomy" id="3133178"/>
    <lineage>
        <taxon>Bacteria</taxon>
        <taxon>Bacillati</taxon>
        <taxon>Bacillota</taxon>
        <taxon>Clostridia</taxon>
        <taxon>Eubacteriales</taxon>
        <taxon>Oscillospiraceae</taxon>
        <taxon>Flavonifractor</taxon>
    </lineage>
</organism>
<keyword evidence="3" id="KW-1185">Reference proteome</keyword>
<feature type="region of interest" description="Disordered" evidence="1">
    <location>
        <begin position="1"/>
        <end position="96"/>
    </location>
</feature>
<dbReference type="Proteomes" id="UP001440599">
    <property type="component" value="Unassembled WGS sequence"/>
</dbReference>
<reference evidence="2 3" key="1">
    <citation type="submission" date="2024-03" db="EMBL/GenBank/DDBJ databases">
        <title>Human intestinal bacterial collection.</title>
        <authorList>
            <person name="Pauvert C."/>
            <person name="Hitch T.C.A."/>
            <person name="Clavel T."/>
        </authorList>
    </citation>
    <scope>NUCLEOTIDE SEQUENCE [LARGE SCALE GENOMIC DNA]</scope>
    <source>
        <strain evidence="2 3">CLA-AP-H34</strain>
    </source>
</reference>
<dbReference type="EMBL" id="JBBMFT010000009">
    <property type="protein sequence ID" value="MEQ2457167.1"/>
    <property type="molecule type" value="Genomic_DNA"/>
</dbReference>
<accession>A0ABV1ETE3</accession>